<proteinExistence type="predicted"/>
<feature type="compositionally biased region" description="Low complexity" evidence="1">
    <location>
        <begin position="358"/>
        <end position="373"/>
    </location>
</feature>
<reference evidence="3 4" key="1">
    <citation type="submission" date="2023-06" db="EMBL/GenBank/DDBJ databases">
        <title>Pelomonas sp. PFR6 16S ribosomal RNA gene Genome sequencing and assembly.</title>
        <authorList>
            <person name="Woo H."/>
        </authorList>
    </citation>
    <scope>NUCLEOTIDE SEQUENCE [LARGE SCALE GENOMIC DNA]</scope>
    <source>
        <strain evidence="3 4">PFR6</strain>
    </source>
</reference>
<comment type="caution">
    <text evidence="3">The sequence shown here is derived from an EMBL/GenBank/DDBJ whole genome shotgun (WGS) entry which is preliminary data.</text>
</comment>
<name>A0ABT8DTD5_9BURK</name>
<feature type="region of interest" description="Disordered" evidence="1">
    <location>
        <begin position="118"/>
        <end position="142"/>
    </location>
</feature>
<dbReference type="InterPro" id="IPR021136">
    <property type="entry name" value="Flagellar_hook_control-like_C"/>
</dbReference>
<dbReference type="InterPro" id="IPR038610">
    <property type="entry name" value="FliK-like_C_sf"/>
</dbReference>
<protein>
    <submittedName>
        <fullName evidence="3">Flagellar hook-length control protein FliK</fullName>
    </submittedName>
</protein>
<feature type="domain" description="Flagellar hook-length control protein-like C-terminal" evidence="2">
    <location>
        <begin position="287"/>
        <end position="364"/>
    </location>
</feature>
<keyword evidence="4" id="KW-1185">Reference proteome</keyword>
<evidence type="ECO:0000259" key="2">
    <source>
        <dbReference type="Pfam" id="PF02120"/>
    </source>
</evidence>
<keyword evidence="3" id="KW-0282">Flagellum</keyword>
<evidence type="ECO:0000313" key="4">
    <source>
        <dbReference type="Proteomes" id="UP001228044"/>
    </source>
</evidence>
<keyword evidence="3" id="KW-0969">Cilium</keyword>
<evidence type="ECO:0000313" key="3">
    <source>
        <dbReference type="EMBL" id="MDN3921566.1"/>
    </source>
</evidence>
<dbReference type="EMBL" id="JAUHHC010000004">
    <property type="protein sequence ID" value="MDN3921566.1"/>
    <property type="molecule type" value="Genomic_DNA"/>
</dbReference>
<keyword evidence="3" id="KW-0966">Cell projection</keyword>
<sequence length="412" mass="41672">MRPLINTLPAELPASSTLQPALPLAPPLDASLAAAGAEARPPQGAALLAQLIGAPATPEAGLLAAAEAPSFASALQQTTALQELPGVAEPEAPRDEAAMALDVMGLLGLLPMPAQQPVQLPTQLSSQLPTQPAAQPLTPTLPQTPVELAQPVAAATLAQPSIASNPVLARQPGRGEAARSAAPSFAAATASVAEVQSGAPLAAGAGAAALASVATANPRQPRDEGRQSSQSGVLGQVFALDGAAAPAAAAPIDATAAAAELPPAPTLRLPNGESRQWQSPLLQALGDRIQLQIAARSEQAHIRLDPPQMGRVDIALRHEAGNLQISLSASHGEVLRQLHSVSEQMRWDLAQRHSGEVSVQVAAAPAGAQASSGREADARQGGQRQAPDRESQEPGRALQAEADDAGAPFALA</sequence>
<accession>A0ABT8DTD5</accession>
<dbReference type="CDD" id="cd17470">
    <property type="entry name" value="T3SS_Flik_C"/>
    <property type="match status" value="1"/>
</dbReference>
<evidence type="ECO:0000256" key="1">
    <source>
        <dbReference type="SAM" id="MobiDB-lite"/>
    </source>
</evidence>
<dbReference type="Pfam" id="PF02120">
    <property type="entry name" value="Flg_hook"/>
    <property type="match status" value="1"/>
</dbReference>
<dbReference type="Proteomes" id="UP001228044">
    <property type="component" value="Unassembled WGS sequence"/>
</dbReference>
<gene>
    <name evidence="3" type="ORF">QWJ38_14830</name>
</gene>
<feature type="region of interest" description="Disordered" evidence="1">
    <location>
        <begin position="358"/>
        <end position="412"/>
    </location>
</feature>
<organism evidence="3 4">
    <name type="scientific">Roseateles violae</name>
    <dbReference type="NCBI Taxonomy" id="3058042"/>
    <lineage>
        <taxon>Bacteria</taxon>
        <taxon>Pseudomonadati</taxon>
        <taxon>Pseudomonadota</taxon>
        <taxon>Betaproteobacteria</taxon>
        <taxon>Burkholderiales</taxon>
        <taxon>Sphaerotilaceae</taxon>
        <taxon>Roseateles</taxon>
    </lineage>
</organism>
<dbReference type="Gene3D" id="3.30.750.140">
    <property type="match status" value="1"/>
</dbReference>
<feature type="compositionally biased region" description="Low complexity" evidence="1">
    <location>
        <begin position="127"/>
        <end position="142"/>
    </location>
</feature>
<dbReference type="RefSeq" id="WP_290359888.1">
    <property type="nucleotide sequence ID" value="NZ_JAUHHC010000004.1"/>
</dbReference>